<accession>A0A938X4A6</accession>
<organism evidence="1 2">
    <name type="scientific">Mordavella massiliensis</name>
    <dbReference type="NCBI Taxonomy" id="1871024"/>
    <lineage>
        <taxon>Bacteria</taxon>
        <taxon>Bacillati</taxon>
        <taxon>Bacillota</taxon>
        <taxon>Clostridia</taxon>
        <taxon>Eubacteriales</taxon>
        <taxon>Clostridiaceae</taxon>
        <taxon>Mordavella</taxon>
    </lineage>
</organism>
<proteinExistence type="predicted"/>
<name>A0A938X4A6_9CLOT</name>
<protein>
    <submittedName>
        <fullName evidence="1">Uncharacterized protein</fullName>
    </submittedName>
</protein>
<dbReference type="RefSeq" id="WP_204909608.1">
    <property type="nucleotide sequence ID" value="NZ_JACJLV010000045.1"/>
</dbReference>
<keyword evidence="2" id="KW-1185">Reference proteome</keyword>
<evidence type="ECO:0000313" key="2">
    <source>
        <dbReference type="Proteomes" id="UP000713880"/>
    </source>
</evidence>
<dbReference type="EMBL" id="JACJLV010000045">
    <property type="protein sequence ID" value="MBM6827616.1"/>
    <property type="molecule type" value="Genomic_DNA"/>
</dbReference>
<dbReference type="Proteomes" id="UP000713880">
    <property type="component" value="Unassembled WGS sequence"/>
</dbReference>
<comment type="caution">
    <text evidence="1">The sequence shown here is derived from an EMBL/GenBank/DDBJ whole genome shotgun (WGS) entry which is preliminary data.</text>
</comment>
<gene>
    <name evidence="1" type="ORF">H6A13_11010</name>
</gene>
<reference evidence="1" key="1">
    <citation type="submission" date="2020-08" db="EMBL/GenBank/DDBJ databases">
        <authorList>
            <person name="Cejkova D."/>
            <person name="Kubasova T."/>
            <person name="Jahodarova E."/>
            <person name="Rychlik I."/>
        </authorList>
    </citation>
    <scope>NUCLEOTIDE SEQUENCE</scope>
    <source>
        <strain evidence="1">An420c</strain>
    </source>
</reference>
<evidence type="ECO:0000313" key="1">
    <source>
        <dbReference type="EMBL" id="MBM6827616.1"/>
    </source>
</evidence>
<sequence length="114" mass="13385">MGIMDTRYPAYIVKTGRDGRLINQLRRLEPDRKKGIIVRQESGFGLFGEIERTIRPKEIICLKKGQSSRSGICAEDDLYICVIDDADKETVFRFTMNVHWSAMRKYLEKYIKRH</sequence>
<reference evidence="1" key="2">
    <citation type="journal article" date="2021" name="Sci. Rep.">
        <title>The distribution of antibiotic resistance genes in chicken gut microbiota commensals.</title>
        <authorList>
            <person name="Juricova H."/>
            <person name="Matiasovicova J."/>
            <person name="Kubasova T."/>
            <person name="Cejkova D."/>
            <person name="Rychlik I."/>
        </authorList>
    </citation>
    <scope>NUCLEOTIDE SEQUENCE</scope>
    <source>
        <strain evidence="1">An420c</strain>
    </source>
</reference>
<dbReference type="AlphaFoldDB" id="A0A938X4A6"/>